<reference evidence="5 6" key="1">
    <citation type="submission" date="2015-08" db="EMBL/GenBank/DDBJ databases">
        <authorList>
            <person name="Babu N.S."/>
            <person name="Beckwith C.J."/>
            <person name="Beseler K.G."/>
            <person name="Brison A."/>
            <person name="Carone J.V."/>
            <person name="Caskin T.P."/>
            <person name="Diamond M."/>
            <person name="Durham M.E."/>
            <person name="Foxe J.M."/>
            <person name="Go M."/>
            <person name="Henderson B.A."/>
            <person name="Jones I.B."/>
            <person name="McGettigan J.A."/>
            <person name="Micheletti S.J."/>
            <person name="Nasrallah M.E."/>
            <person name="Ortiz D."/>
            <person name="Piller C.R."/>
            <person name="Privatt S.R."/>
            <person name="Schneider S.L."/>
            <person name="Sharp S."/>
            <person name="Smith T.C."/>
            <person name="Stanton J.D."/>
            <person name="Ullery H.E."/>
            <person name="Wilson R.J."/>
            <person name="Serrano M.G."/>
            <person name="Buck G."/>
            <person name="Lee V."/>
            <person name="Wang Y."/>
            <person name="Carvalho R."/>
            <person name="Voegtly L."/>
            <person name="Shi R."/>
            <person name="Duckworth R."/>
            <person name="Johnson A."/>
            <person name="Loviza R."/>
            <person name="Walstead R."/>
            <person name="Shah Z."/>
            <person name="Kiflezghi M."/>
            <person name="Wade K."/>
            <person name="Ball S.L."/>
            <person name="Bradley K.W."/>
            <person name="Asai D.J."/>
            <person name="Bowman C.A."/>
            <person name="Russell D.A."/>
            <person name="Pope W.H."/>
            <person name="Jacobs-Sera D."/>
            <person name="Hendrix R.W."/>
            <person name="Hatfull G.F."/>
        </authorList>
    </citation>
    <scope>NUCLEOTIDE SEQUENCE [LARGE SCALE GENOMIC DNA]</scope>
    <source>
        <strain evidence="5 6">DSM 27648</strain>
    </source>
</reference>
<dbReference type="AlphaFoldDB" id="A0A0K1PTJ4"/>
<comment type="similarity">
    <text evidence="2">Belongs to the class-A beta-lactamase family.</text>
</comment>
<protein>
    <recommendedName>
        <fullName evidence="3">beta-lactamase</fullName>
        <ecNumber evidence="3">3.5.2.6</ecNumber>
    </recommendedName>
</protein>
<dbReference type="SUPFAM" id="SSF56601">
    <property type="entry name" value="beta-lactamase/transpeptidase-like"/>
    <property type="match status" value="1"/>
</dbReference>
<dbReference type="PANTHER" id="PTHR35333">
    <property type="entry name" value="BETA-LACTAMASE"/>
    <property type="match status" value="1"/>
</dbReference>
<gene>
    <name evidence="5" type="ORF">AKJ09_03514</name>
</gene>
<comment type="catalytic activity">
    <reaction evidence="1">
        <text>a beta-lactam + H2O = a substituted beta-amino acid</text>
        <dbReference type="Rhea" id="RHEA:20401"/>
        <dbReference type="ChEBI" id="CHEBI:15377"/>
        <dbReference type="ChEBI" id="CHEBI:35627"/>
        <dbReference type="ChEBI" id="CHEBI:140347"/>
        <dbReference type="EC" id="3.5.2.6"/>
    </reaction>
</comment>
<dbReference type="GO" id="GO:0030655">
    <property type="term" value="P:beta-lactam antibiotic catabolic process"/>
    <property type="evidence" value="ECO:0007669"/>
    <property type="project" value="InterPro"/>
</dbReference>
<dbReference type="Gene3D" id="3.40.710.10">
    <property type="entry name" value="DD-peptidase/beta-lactamase superfamily"/>
    <property type="match status" value="1"/>
</dbReference>
<dbReference type="Proteomes" id="UP000064967">
    <property type="component" value="Chromosome"/>
</dbReference>
<name>A0A0K1PTJ4_9BACT</name>
<dbReference type="InterPro" id="IPR045155">
    <property type="entry name" value="Beta-lactam_cat"/>
</dbReference>
<dbReference type="EMBL" id="CP012333">
    <property type="protein sequence ID" value="AKU96850.1"/>
    <property type="molecule type" value="Genomic_DNA"/>
</dbReference>
<dbReference type="InterPro" id="IPR012338">
    <property type="entry name" value="Beta-lactam/transpept-like"/>
</dbReference>
<dbReference type="STRING" id="1391654.AKJ09_03514"/>
<dbReference type="NCBIfam" id="NF033103">
    <property type="entry name" value="bla_class_A"/>
    <property type="match status" value="1"/>
</dbReference>
<evidence type="ECO:0000256" key="3">
    <source>
        <dbReference type="ARBA" id="ARBA00012865"/>
    </source>
</evidence>
<dbReference type="EC" id="3.5.2.6" evidence="3"/>
<evidence type="ECO:0000256" key="1">
    <source>
        <dbReference type="ARBA" id="ARBA00001526"/>
    </source>
</evidence>
<dbReference type="KEGG" id="llu:AKJ09_03514"/>
<evidence type="ECO:0000259" key="4">
    <source>
        <dbReference type="Pfam" id="PF13354"/>
    </source>
</evidence>
<keyword evidence="6" id="KW-1185">Reference proteome</keyword>
<proteinExistence type="inferred from homology"/>
<dbReference type="InterPro" id="IPR000871">
    <property type="entry name" value="Beta-lactam_class-A"/>
</dbReference>
<evidence type="ECO:0000313" key="6">
    <source>
        <dbReference type="Proteomes" id="UP000064967"/>
    </source>
</evidence>
<accession>A0A0K1PTJ4</accession>
<organism evidence="5 6">
    <name type="scientific">Labilithrix luteola</name>
    <dbReference type="NCBI Taxonomy" id="1391654"/>
    <lineage>
        <taxon>Bacteria</taxon>
        <taxon>Pseudomonadati</taxon>
        <taxon>Myxococcota</taxon>
        <taxon>Polyangia</taxon>
        <taxon>Polyangiales</taxon>
        <taxon>Labilitrichaceae</taxon>
        <taxon>Labilithrix</taxon>
    </lineage>
</organism>
<evidence type="ECO:0000256" key="2">
    <source>
        <dbReference type="ARBA" id="ARBA00009009"/>
    </source>
</evidence>
<dbReference type="GO" id="GO:0008800">
    <property type="term" value="F:beta-lactamase activity"/>
    <property type="evidence" value="ECO:0007669"/>
    <property type="project" value="UniProtKB-EC"/>
</dbReference>
<dbReference type="PANTHER" id="PTHR35333:SF3">
    <property type="entry name" value="BETA-LACTAMASE-TYPE TRANSPEPTIDASE FOLD CONTAINING PROTEIN"/>
    <property type="match status" value="1"/>
</dbReference>
<dbReference type="Pfam" id="PF13354">
    <property type="entry name" value="Beta-lactamase2"/>
    <property type="match status" value="1"/>
</dbReference>
<sequence>MQSVFKLPLAIELLAHVDAGDLRLDDEVTIRPSDLRPGPGGALADELPNGGTRSMLALLERMVIASDNTAADILLERVGGPRKVTDRLHALGIEGVDVSRSEADLHFDFTGVTQRPPRDTWTLAKLHEVTNTPPAVRRSALATYLADPRDTAKPNAMVDLLLRVHQRKVLKPESGERLVSILERTTTGKKRLRGLLPPETVVAHKTGMSDTTDGVTAATNDVGIITLPGNAGHVVIAAFLSNSKGDDDTRDRAIATVTRAMVDHFTKR</sequence>
<dbReference type="GO" id="GO:0046677">
    <property type="term" value="P:response to antibiotic"/>
    <property type="evidence" value="ECO:0007669"/>
    <property type="project" value="InterPro"/>
</dbReference>
<feature type="domain" description="Beta-lactamase class A catalytic" evidence="4">
    <location>
        <begin position="2"/>
        <end position="239"/>
    </location>
</feature>
<evidence type="ECO:0000313" key="5">
    <source>
        <dbReference type="EMBL" id="AKU96850.1"/>
    </source>
</evidence>